<organism evidence="2 3">
    <name type="scientific">Plantactinospora mayteni</name>
    <dbReference type="NCBI Taxonomy" id="566021"/>
    <lineage>
        <taxon>Bacteria</taxon>
        <taxon>Bacillati</taxon>
        <taxon>Actinomycetota</taxon>
        <taxon>Actinomycetes</taxon>
        <taxon>Micromonosporales</taxon>
        <taxon>Micromonosporaceae</taxon>
        <taxon>Plantactinospora</taxon>
    </lineage>
</organism>
<feature type="region of interest" description="Disordered" evidence="1">
    <location>
        <begin position="85"/>
        <end position="108"/>
    </location>
</feature>
<evidence type="ECO:0000313" key="2">
    <source>
        <dbReference type="EMBL" id="GIG99792.1"/>
    </source>
</evidence>
<proteinExistence type="predicted"/>
<evidence type="ECO:0000313" key="3">
    <source>
        <dbReference type="Proteomes" id="UP000621500"/>
    </source>
</evidence>
<keyword evidence="3" id="KW-1185">Reference proteome</keyword>
<protein>
    <submittedName>
        <fullName evidence="2">Uncharacterized protein</fullName>
    </submittedName>
</protein>
<gene>
    <name evidence="2" type="ORF">Pma05_63650</name>
</gene>
<evidence type="ECO:0000256" key="1">
    <source>
        <dbReference type="SAM" id="MobiDB-lite"/>
    </source>
</evidence>
<accession>A0ABQ4EYU1</accession>
<sequence length="119" mass="12908">MEAGRMITFSTTRQAGWQHTLAELLDRANRERLPLIAWVIRSADGVLIGQCCATDPEQRRSDWETWCRALGAVAQPPQRYGDSVHLRAAAHRPGPTSGTDPGHGSGTEVVISADLSGCE</sequence>
<dbReference type="EMBL" id="BONX01000048">
    <property type="protein sequence ID" value="GIG99792.1"/>
    <property type="molecule type" value="Genomic_DNA"/>
</dbReference>
<dbReference type="Proteomes" id="UP000621500">
    <property type="component" value="Unassembled WGS sequence"/>
</dbReference>
<reference evidence="2 3" key="1">
    <citation type="submission" date="2021-01" db="EMBL/GenBank/DDBJ databases">
        <title>Whole genome shotgun sequence of Plantactinospora mayteni NBRC 109088.</title>
        <authorList>
            <person name="Komaki H."/>
            <person name="Tamura T."/>
        </authorList>
    </citation>
    <scope>NUCLEOTIDE SEQUENCE [LARGE SCALE GENOMIC DNA]</scope>
    <source>
        <strain evidence="2 3">NBRC 109088</strain>
    </source>
</reference>
<comment type="caution">
    <text evidence="2">The sequence shown here is derived from an EMBL/GenBank/DDBJ whole genome shotgun (WGS) entry which is preliminary data.</text>
</comment>
<name>A0ABQ4EYU1_9ACTN</name>